<dbReference type="FunFam" id="1.20.1720.10:FF:000009">
    <property type="entry name" value="MFS multidrug transporter"/>
    <property type="match status" value="1"/>
</dbReference>
<name>A0A1E4RWZ2_CYBJN</name>
<keyword evidence="4 8" id="KW-1133">Transmembrane helix</keyword>
<keyword evidence="5 8" id="KW-0472">Membrane</keyword>
<evidence type="ECO:0000256" key="1">
    <source>
        <dbReference type="ARBA" id="ARBA00004141"/>
    </source>
</evidence>
<feature type="transmembrane region" description="Helical" evidence="8">
    <location>
        <begin position="585"/>
        <end position="603"/>
    </location>
</feature>
<dbReference type="Proteomes" id="UP000094389">
    <property type="component" value="Unassembled WGS sequence"/>
</dbReference>
<feature type="transmembrane region" description="Helical" evidence="8">
    <location>
        <begin position="241"/>
        <end position="262"/>
    </location>
</feature>
<feature type="transmembrane region" description="Helical" evidence="8">
    <location>
        <begin position="148"/>
        <end position="168"/>
    </location>
</feature>
<protein>
    <submittedName>
        <fullName evidence="11">MFS general substrate transporter</fullName>
    </submittedName>
</protein>
<dbReference type="CDD" id="cd17323">
    <property type="entry name" value="MFS_Tpo1_MDR_like"/>
    <property type="match status" value="1"/>
</dbReference>
<dbReference type="EMBL" id="KV453938">
    <property type="protein sequence ID" value="ODV71788.1"/>
    <property type="molecule type" value="Genomic_DNA"/>
</dbReference>
<feature type="transmembrane region" description="Helical" evidence="8">
    <location>
        <begin position="490"/>
        <end position="510"/>
    </location>
</feature>
<feature type="chain" id="PRO_5009162496" evidence="9">
    <location>
        <begin position="27"/>
        <end position="624"/>
    </location>
</feature>
<keyword evidence="9" id="KW-0732">Signal</keyword>
<dbReference type="GO" id="GO:0015203">
    <property type="term" value="F:polyamine transmembrane transporter activity"/>
    <property type="evidence" value="ECO:0007669"/>
    <property type="project" value="TreeGrafter"/>
</dbReference>
<feature type="transmembrane region" description="Helical" evidence="8">
    <location>
        <begin position="113"/>
        <end position="136"/>
    </location>
</feature>
<dbReference type="Gene3D" id="1.20.1720.10">
    <property type="entry name" value="Multidrug resistance protein D"/>
    <property type="match status" value="1"/>
</dbReference>
<dbReference type="InterPro" id="IPR011701">
    <property type="entry name" value="MFS"/>
</dbReference>
<dbReference type="Gene3D" id="1.20.1250.20">
    <property type="entry name" value="MFS general substrate transporter like domains"/>
    <property type="match status" value="1"/>
</dbReference>
<evidence type="ECO:0000256" key="9">
    <source>
        <dbReference type="SAM" id="SignalP"/>
    </source>
</evidence>
<dbReference type="RefSeq" id="XP_020068827.1">
    <property type="nucleotide sequence ID" value="XM_020216928.1"/>
</dbReference>
<organism evidence="11 12">
    <name type="scientific">Cyberlindnera jadinii (strain ATCC 18201 / CBS 1600 / BCRC 20928 / JCM 3617 / NBRC 0987 / NRRL Y-1542)</name>
    <name type="common">Torula yeast</name>
    <name type="synonym">Candida utilis</name>
    <dbReference type="NCBI Taxonomy" id="983966"/>
    <lineage>
        <taxon>Eukaryota</taxon>
        <taxon>Fungi</taxon>
        <taxon>Dikarya</taxon>
        <taxon>Ascomycota</taxon>
        <taxon>Saccharomycotina</taxon>
        <taxon>Saccharomycetes</taxon>
        <taxon>Phaffomycetales</taxon>
        <taxon>Phaffomycetaceae</taxon>
        <taxon>Cyberlindnera</taxon>
    </lineage>
</organism>
<comment type="similarity">
    <text evidence="6">Belongs to the major facilitator superfamily. CAR1 family.</text>
</comment>
<feature type="transmembrane region" description="Helical" evidence="8">
    <location>
        <begin position="408"/>
        <end position="428"/>
    </location>
</feature>
<comment type="subcellular location">
    <subcellularLocation>
        <location evidence="1">Membrane</location>
        <topology evidence="1">Multi-pass membrane protein</topology>
    </subcellularLocation>
</comment>
<accession>A0A1E4RWZ2</accession>
<feature type="region of interest" description="Disordered" evidence="7">
    <location>
        <begin position="312"/>
        <end position="333"/>
    </location>
</feature>
<gene>
    <name evidence="11" type="ORF">CYBJADRAFT_178418</name>
</gene>
<feature type="domain" description="Major facilitator superfamily (MFS) profile" evidence="10">
    <location>
        <begin position="114"/>
        <end position="608"/>
    </location>
</feature>
<keyword evidence="3 8" id="KW-0812">Transmembrane</keyword>
<dbReference type="GO" id="GO:0010509">
    <property type="term" value="P:intracellular polyamine homeostasis"/>
    <property type="evidence" value="ECO:0007669"/>
    <property type="project" value="TreeGrafter"/>
</dbReference>
<evidence type="ECO:0000256" key="8">
    <source>
        <dbReference type="SAM" id="Phobius"/>
    </source>
</evidence>
<dbReference type="STRING" id="983966.A0A1E4RWZ2"/>
<dbReference type="InterPro" id="IPR036259">
    <property type="entry name" value="MFS_trans_sf"/>
</dbReference>
<dbReference type="GO" id="GO:0005886">
    <property type="term" value="C:plasma membrane"/>
    <property type="evidence" value="ECO:0007669"/>
    <property type="project" value="TreeGrafter"/>
</dbReference>
<evidence type="ECO:0000256" key="3">
    <source>
        <dbReference type="ARBA" id="ARBA00022692"/>
    </source>
</evidence>
<dbReference type="GeneID" id="30991324"/>
<keyword evidence="12" id="KW-1185">Reference proteome</keyword>
<dbReference type="PANTHER" id="PTHR23502">
    <property type="entry name" value="MAJOR FACILITATOR SUPERFAMILY"/>
    <property type="match status" value="1"/>
</dbReference>
<evidence type="ECO:0000256" key="6">
    <source>
        <dbReference type="ARBA" id="ARBA00038347"/>
    </source>
</evidence>
<reference evidence="11 12" key="1">
    <citation type="journal article" date="2016" name="Proc. Natl. Acad. Sci. U.S.A.">
        <title>Comparative genomics of biotechnologically important yeasts.</title>
        <authorList>
            <person name="Riley R."/>
            <person name="Haridas S."/>
            <person name="Wolfe K.H."/>
            <person name="Lopes M.R."/>
            <person name="Hittinger C.T."/>
            <person name="Goeker M."/>
            <person name="Salamov A.A."/>
            <person name="Wisecaver J.H."/>
            <person name="Long T.M."/>
            <person name="Calvey C.H."/>
            <person name="Aerts A.L."/>
            <person name="Barry K.W."/>
            <person name="Choi C."/>
            <person name="Clum A."/>
            <person name="Coughlan A.Y."/>
            <person name="Deshpande S."/>
            <person name="Douglass A.P."/>
            <person name="Hanson S.J."/>
            <person name="Klenk H.-P."/>
            <person name="LaButti K.M."/>
            <person name="Lapidus A."/>
            <person name="Lindquist E.A."/>
            <person name="Lipzen A.M."/>
            <person name="Meier-Kolthoff J.P."/>
            <person name="Ohm R.A."/>
            <person name="Otillar R.P."/>
            <person name="Pangilinan J.L."/>
            <person name="Peng Y."/>
            <person name="Rokas A."/>
            <person name="Rosa C.A."/>
            <person name="Scheuner C."/>
            <person name="Sibirny A.A."/>
            <person name="Slot J.C."/>
            <person name="Stielow J.B."/>
            <person name="Sun H."/>
            <person name="Kurtzman C.P."/>
            <person name="Blackwell M."/>
            <person name="Grigoriev I.V."/>
            <person name="Jeffries T.W."/>
        </authorList>
    </citation>
    <scope>NUCLEOTIDE SEQUENCE [LARGE SCALE GENOMIC DNA]</scope>
    <source>
        <strain evidence="12">ATCC 18201 / CBS 1600 / BCRC 20928 / JCM 3617 / NBRC 0987 / NRRL Y-1542</strain>
    </source>
</reference>
<feature type="transmembrane region" description="Helical" evidence="8">
    <location>
        <begin position="205"/>
        <end position="229"/>
    </location>
</feature>
<evidence type="ECO:0000313" key="11">
    <source>
        <dbReference type="EMBL" id="ODV71788.1"/>
    </source>
</evidence>
<dbReference type="OrthoDB" id="3936150at2759"/>
<evidence type="ECO:0000256" key="5">
    <source>
        <dbReference type="ARBA" id="ARBA00023136"/>
    </source>
</evidence>
<feature type="transmembrane region" description="Helical" evidence="8">
    <location>
        <begin position="556"/>
        <end position="573"/>
    </location>
</feature>
<dbReference type="Pfam" id="PF07690">
    <property type="entry name" value="MFS_1"/>
    <property type="match status" value="1"/>
</dbReference>
<dbReference type="SUPFAM" id="SSF103473">
    <property type="entry name" value="MFS general substrate transporter"/>
    <property type="match status" value="1"/>
</dbReference>
<evidence type="ECO:0000313" key="12">
    <source>
        <dbReference type="Proteomes" id="UP000094389"/>
    </source>
</evidence>
<evidence type="ECO:0000256" key="2">
    <source>
        <dbReference type="ARBA" id="ARBA00022448"/>
    </source>
</evidence>
<proteinExistence type="inferred from homology"/>
<sequence>MVKSTLYPYVLVLELFFAAMVPPVPSTFTTGSELSWQSTSISLVTEDVVIEIESLVIESHESQKKQIFTHAANDTQMETLQRPRKERRGLLAQLTLVPEFRDARDYPMALKSFIVFIIAVAGLIGPMGTSIVFPAIGDMTEDLNTTTSMVNVSVGIYLLSLGVFPLWWSNFSERIGRRSVYILSFSMYIGFAIGAALSSSIQMLIVFRVLTGACSASVQAVGAGTISDLFVPEQRGRAMGYFYLGSLVSPLISPIVGSLLLISWDWRSTQWFCMALAAVLDMLLIFFLPETLREQITREAIAKVLEERRLNKEADDSSKTEDEENAISRISSRVSRATEQGNVESLYGNEECVDPVQLKETEEADLRRMGTRLEESINDLHASKWALFKKNFYEIGIRPLKAVYFLQYPPVSLSVSFSSLTFATLYLVNMTLEYEFSRSPYNWGSLYVGLAYIPNSVAYIIASIYGGKWTDKLLRDYIKKHGFGAAEARISYNMVSAVVCYPIALLIIGWCFHFHTFWVTPLIGTTLFGYATMMTIGPTVTYLVDSLPGRGATGVAVNNLCRQTMATAAVFLVDPMITGMGVGPMLSMCAGVVVLWSVVLYILKKRGRYWRENYDLQALYDKLE</sequence>
<evidence type="ECO:0000259" key="10">
    <source>
        <dbReference type="PROSITE" id="PS50850"/>
    </source>
</evidence>
<dbReference type="InterPro" id="IPR020846">
    <property type="entry name" value="MFS_dom"/>
</dbReference>
<feature type="signal peptide" evidence="9">
    <location>
        <begin position="1"/>
        <end position="26"/>
    </location>
</feature>
<dbReference type="AlphaFoldDB" id="A0A1E4RWZ2"/>
<dbReference type="OMA" id="IFSMATT"/>
<dbReference type="PROSITE" id="PS50850">
    <property type="entry name" value="MFS"/>
    <property type="match status" value="1"/>
</dbReference>
<keyword evidence="2" id="KW-0813">Transport</keyword>
<evidence type="ECO:0000256" key="7">
    <source>
        <dbReference type="SAM" id="MobiDB-lite"/>
    </source>
</evidence>
<feature type="transmembrane region" description="Helical" evidence="8">
    <location>
        <begin position="522"/>
        <end position="544"/>
    </location>
</feature>
<feature type="transmembrane region" description="Helical" evidence="8">
    <location>
        <begin position="268"/>
        <end position="288"/>
    </location>
</feature>
<feature type="transmembrane region" description="Helical" evidence="8">
    <location>
        <begin position="448"/>
        <end position="469"/>
    </location>
</feature>
<dbReference type="PANTHER" id="PTHR23502:SF5">
    <property type="entry name" value="QUINIDINE RESISTANCE PROTEIN 3"/>
    <property type="match status" value="1"/>
</dbReference>
<feature type="transmembrane region" description="Helical" evidence="8">
    <location>
        <begin position="180"/>
        <end position="199"/>
    </location>
</feature>
<evidence type="ECO:0000256" key="4">
    <source>
        <dbReference type="ARBA" id="ARBA00022989"/>
    </source>
</evidence>